<dbReference type="PANTHER" id="PTHR43490">
    <property type="entry name" value="(+)-NEOMENTHOL DEHYDROGENASE"/>
    <property type="match status" value="1"/>
</dbReference>
<dbReference type="PANTHER" id="PTHR43490:SF73">
    <property type="entry name" value="OS07G0685800 PROTEIN"/>
    <property type="match status" value="1"/>
</dbReference>
<dbReference type="Gene3D" id="3.40.50.720">
    <property type="entry name" value="NAD(P)-binding Rossmann-like Domain"/>
    <property type="match status" value="1"/>
</dbReference>
<evidence type="ECO:0000313" key="6">
    <source>
        <dbReference type="Proteomes" id="UP001630127"/>
    </source>
</evidence>
<dbReference type="Pfam" id="PF00106">
    <property type="entry name" value="adh_short"/>
    <property type="match status" value="1"/>
</dbReference>
<dbReference type="FunFam" id="3.40.50.720:FF:000312">
    <property type="entry name" value="(+)-neomenthol dehydrogenase"/>
    <property type="match status" value="1"/>
</dbReference>
<sequence length="345" mass="37547">MPPNKRDYTTLLSLPPSSLSLRSGKIARENLISISTVAAMGVVSLEGSPVRYAVVTGANKGIGLETVRQLATAGVTVILTARNEKRGMDATSLLHQSGLSNVVFHQLDVQDMESIRSLAKFIETEFGRLDILVNNAGASGVVVDEDGLRALNIDPADWLAGRATNVVQDVIKTSYEAAKICLDTNYYGVKNVTEALLALLQLSTSGARIVNVSSLRSELRRVPDEQRRKELGAIDTLTEEKINAILQQFLHDLKNDALEANGWQKMLPAYSISKATLNAYTRILAKKYPDMCINCVHPGYVNTDINWHTGTMTVEEGAQGPVMLALLPQGGPNGCYFDRTEVAEF</sequence>
<evidence type="ECO:0000313" key="5">
    <source>
        <dbReference type="EMBL" id="KAL3530165.1"/>
    </source>
</evidence>
<keyword evidence="2" id="KW-0521">NADP</keyword>
<accession>A0ABD3AEA5</accession>
<keyword evidence="3" id="KW-0560">Oxidoreductase</keyword>
<gene>
    <name evidence="5" type="ORF">ACH5RR_009487</name>
</gene>
<reference evidence="5 6" key="1">
    <citation type="submission" date="2024-11" db="EMBL/GenBank/DDBJ databases">
        <title>A near-complete genome assembly of Cinchona calisaya.</title>
        <authorList>
            <person name="Lian D.C."/>
            <person name="Zhao X.W."/>
            <person name="Wei L."/>
        </authorList>
    </citation>
    <scope>NUCLEOTIDE SEQUENCE [LARGE SCALE GENOMIC DNA]</scope>
    <source>
        <tissue evidence="5">Nenye</tissue>
    </source>
</reference>
<dbReference type="SUPFAM" id="SSF51735">
    <property type="entry name" value="NAD(P)-binding Rossmann-fold domains"/>
    <property type="match status" value="1"/>
</dbReference>
<dbReference type="GO" id="GO:0016491">
    <property type="term" value="F:oxidoreductase activity"/>
    <property type="evidence" value="ECO:0007669"/>
    <property type="project" value="UniProtKB-KW"/>
</dbReference>
<dbReference type="PRINTS" id="PR00081">
    <property type="entry name" value="GDHRDH"/>
</dbReference>
<comment type="similarity">
    <text evidence="1 4">Belongs to the short-chain dehydrogenases/reductases (SDR) family.</text>
</comment>
<evidence type="ECO:0000256" key="2">
    <source>
        <dbReference type="ARBA" id="ARBA00022857"/>
    </source>
</evidence>
<name>A0ABD3AEA5_9GENT</name>
<dbReference type="Proteomes" id="UP001630127">
    <property type="component" value="Unassembled WGS sequence"/>
</dbReference>
<dbReference type="PRINTS" id="PR00080">
    <property type="entry name" value="SDRFAMILY"/>
</dbReference>
<keyword evidence="6" id="KW-1185">Reference proteome</keyword>
<proteinExistence type="inferred from homology"/>
<dbReference type="EMBL" id="JBJUIK010000004">
    <property type="protein sequence ID" value="KAL3530165.1"/>
    <property type="molecule type" value="Genomic_DNA"/>
</dbReference>
<evidence type="ECO:0000256" key="1">
    <source>
        <dbReference type="ARBA" id="ARBA00006484"/>
    </source>
</evidence>
<comment type="caution">
    <text evidence="5">The sequence shown here is derived from an EMBL/GenBank/DDBJ whole genome shotgun (WGS) entry which is preliminary data.</text>
</comment>
<protein>
    <recommendedName>
        <fullName evidence="7">(+)-neomenthol dehydrogenase-like</fullName>
    </recommendedName>
</protein>
<dbReference type="InterPro" id="IPR002347">
    <property type="entry name" value="SDR_fam"/>
</dbReference>
<evidence type="ECO:0008006" key="7">
    <source>
        <dbReference type="Google" id="ProtNLM"/>
    </source>
</evidence>
<organism evidence="5 6">
    <name type="scientific">Cinchona calisaya</name>
    <dbReference type="NCBI Taxonomy" id="153742"/>
    <lineage>
        <taxon>Eukaryota</taxon>
        <taxon>Viridiplantae</taxon>
        <taxon>Streptophyta</taxon>
        <taxon>Embryophyta</taxon>
        <taxon>Tracheophyta</taxon>
        <taxon>Spermatophyta</taxon>
        <taxon>Magnoliopsida</taxon>
        <taxon>eudicotyledons</taxon>
        <taxon>Gunneridae</taxon>
        <taxon>Pentapetalae</taxon>
        <taxon>asterids</taxon>
        <taxon>lamiids</taxon>
        <taxon>Gentianales</taxon>
        <taxon>Rubiaceae</taxon>
        <taxon>Cinchonoideae</taxon>
        <taxon>Cinchoneae</taxon>
        <taxon>Cinchona</taxon>
    </lineage>
</organism>
<evidence type="ECO:0000256" key="3">
    <source>
        <dbReference type="ARBA" id="ARBA00023002"/>
    </source>
</evidence>
<dbReference type="AlphaFoldDB" id="A0ABD3AEA5"/>
<dbReference type="InterPro" id="IPR036291">
    <property type="entry name" value="NAD(P)-bd_dom_sf"/>
</dbReference>
<evidence type="ECO:0000256" key="4">
    <source>
        <dbReference type="RuleBase" id="RU000363"/>
    </source>
</evidence>